<comment type="caution">
    <text evidence="2">The sequence shown here is derived from an EMBL/GenBank/DDBJ whole genome shotgun (WGS) entry which is preliminary data.</text>
</comment>
<protein>
    <submittedName>
        <fullName evidence="2">Uncharacterized protein</fullName>
    </submittedName>
</protein>
<evidence type="ECO:0000313" key="2">
    <source>
        <dbReference type="EMBL" id="KAJ7704077.1"/>
    </source>
</evidence>
<evidence type="ECO:0000313" key="3">
    <source>
        <dbReference type="Proteomes" id="UP001221757"/>
    </source>
</evidence>
<accession>A0AAD7M6Y6</accession>
<feature type="region of interest" description="Disordered" evidence="1">
    <location>
        <begin position="82"/>
        <end position="133"/>
    </location>
</feature>
<proteinExistence type="predicted"/>
<keyword evidence="3" id="KW-1185">Reference proteome</keyword>
<name>A0AAD7M6Y6_MYCRO</name>
<reference evidence="2" key="1">
    <citation type="submission" date="2023-03" db="EMBL/GenBank/DDBJ databases">
        <title>Massive genome expansion in bonnet fungi (Mycena s.s.) driven by repeated elements and novel gene families across ecological guilds.</title>
        <authorList>
            <consortium name="Lawrence Berkeley National Laboratory"/>
            <person name="Harder C.B."/>
            <person name="Miyauchi S."/>
            <person name="Viragh M."/>
            <person name="Kuo A."/>
            <person name="Thoen E."/>
            <person name="Andreopoulos B."/>
            <person name="Lu D."/>
            <person name="Skrede I."/>
            <person name="Drula E."/>
            <person name="Henrissat B."/>
            <person name="Morin E."/>
            <person name="Kohler A."/>
            <person name="Barry K."/>
            <person name="LaButti K."/>
            <person name="Morin E."/>
            <person name="Salamov A."/>
            <person name="Lipzen A."/>
            <person name="Mereny Z."/>
            <person name="Hegedus B."/>
            <person name="Baldrian P."/>
            <person name="Stursova M."/>
            <person name="Weitz H."/>
            <person name="Taylor A."/>
            <person name="Grigoriev I.V."/>
            <person name="Nagy L.G."/>
            <person name="Martin F."/>
            <person name="Kauserud H."/>
        </authorList>
    </citation>
    <scope>NUCLEOTIDE SEQUENCE</scope>
    <source>
        <strain evidence="2">CBHHK067</strain>
    </source>
</reference>
<organism evidence="2 3">
    <name type="scientific">Mycena rosella</name>
    <name type="common">Pink bonnet</name>
    <name type="synonym">Agaricus rosellus</name>
    <dbReference type="NCBI Taxonomy" id="1033263"/>
    <lineage>
        <taxon>Eukaryota</taxon>
        <taxon>Fungi</taxon>
        <taxon>Dikarya</taxon>
        <taxon>Basidiomycota</taxon>
        <taxon>Agaricomycotina</taxon>
        <taxon>Agaricomycetes</taxon>
        <taxon>Agaricomycetidae</taxon>
        <taxon>Agaricales</taxon>
        <taxon>Marasmiineae</taxon>
        <taxon>Mycenaceae</taxon>
        <taxon>Mycena</taxon>
    </lineage>
</organism>
<sequence>MLWAYVKVIITPPGERLRLLPQNPRSQWTTETRFRHQPADTPASASFADIEAGRIGGPAYEELRPATPPAAHVPGTALPLPLANGHAPFENGHAPLANGQLTNAPPLPRRKSSARSRRDDGEAAPVPPRGRFPPTTAALLPLHRWYSRCAIVKPYRAHHCRVCGTVRPLCLLFPSLDLVLTP</sequence>
<dbReference type="EMBL" id="JARKIE010000011">
    <property type="protein sequence ID" value="KAJ7704077.1"/>
    <property type="molecule type" value="Genomic_DNA"/>
</dbReference>
<evidence type="ECO:0000256" key="1">
    <source>
        <dbReference type="SAM" id="MobiDB-lite"/>
    </source>
</evidence>
<dbReference type="Proteomes" id="UP001221757">
    <property type="component" value="Unassembled WGS sequence"/>
</dbReference>
<dbReference type="AlphaFoldDB" id="A0AAD7M6Y6"/>
<gene>
    <name evidence="2" type="ORF">B0H17DRAFT_40850</name>
</gene>